<dbReference type="SUPFAM" id="SSF52540">
    <property type="entry name" value="P-loop containing nucleoside triphosphate hydrolases"/>
    <property type="match status" value="1"/>
</dbReference>
<dbReference type="PANTHER" id="PTHR22674">
    <property type="entry name" value="NTPASE, KAP FAMILY P-LOOP DOMAIN-CONTAINING 1"/>
    <property type="match status" value="1"/>
</dbReference>
<evidence type="ECO:0000256" key="1">
    <source>
        <dbReference type="SAM" id="MobiDB-lite"/>
    </source>
</evidence>
<feature type="non-terminal residue" evidence="3">
    <location>
        <position position="618"/>
    </location>
</feature>
<feature type="compositionally biased region" description="Polar residues" evidence="1">
    <location>
        <begin position="1"/>
        <end position="11"/>
    </location>
</feature>
<feature type="region of interest" description="Disordered" evidence="1">
    <location>
        <begin position="1"/>
        <end position="26"/>
    </location>
</feature>
<proteinExistence type="predicted"/>
<evidence type="ECO:0000259" key="2">
    <source>
        <dbReference type="Pfam" id="PF07693"/>
    </source>
</evidence>
<reference evidence="3" key="1">
    <citation type="submission" date="2013-08" db="EMBL/GenBank/DDBJ databases">
        <authorList>
            <person name="Durkin A.S."/>
            <person name="Haft D.R."/>
            <person name="McCorrison J."/>
            <person name="Torralba M."/>
            <person name="Gillis M."/>
            <person name="Haft D.H."/>
            <person name="Methe B."/>
            <person name="Sutton G."/>
            <person name="Nelson K.E."/>
        </authorList>
    </citation>
    <scope>NUCLEOTIDE SEQUENCE [LARGE SCALE GENOMIC DNA]</scope>
    <source>
        <strain evidence="3">F0233</strain>
    </source>
</reference>
<dbReference type="Gene3D" id="3.40.50.300">
    <property type="entry name" value="P-loop containing nucleotide triphosphate hydrolases"/>
    <property type="match status" value="1"/>
</dbReference>
<dbReference type="RefSeq" id="WP_021796961.1">
    <property type="nucleotide sequence ID" value="NZ_ACVN02000107.1"/>
</dbReference>
<dbReference type="InterPro" id="IPR052754">
    <property type="entry name" value="NTPase_KAP_P-loop"/>
</dbReference>
<name>U2S294_9ACTN</name>
<organism evidence="3 4">
    <name type="scientific">Propionibacterium acidifaciens F0233</name>
    <dbReference type="NCBI Taxonomy" id="553198"/>
    <lineage>
        <taxon>Bacteria</taxon>
        <taxon>Bacillati</taxon>
        <taxon>Actinomycetota</taxon>
        <taxon>Actinomycetes</taxon>
        <taxon>Propionibacteriales</taxon>
        <taxon>Propionibacteriaceae</taxon>
        <taxon>Propionibacterium</taxon>
    </lineage>
</organism>
<dbReference type="InterPro" id="IPR011646">
    <property type="entry name" value="KAP_P-loop"/>
</dbReference>
<comment type="caution">
    <text evidence="3">The sequence shown here is derived from an EMBL/GenBank/DDBJ whole genome shotgun (WGS) entry which is preliminary data.</text>
</comment>
<dbReference type="Proteomes" id="UP000017052">
    <property type="component" value="Unassembled WGS sequence"/>
</dbReference>
<evidence type="ECO:0000313" key="3">
    <source>
        <dbReference type="EMBL" id="ERK59863.1"/>
    </source>
</evidence>
<feature type="domain" description="KAP NTPase" evidence="2">
    <location>
        <begin position="30"/>
        <end position="308"/>
    </location>
</feature>
<feature type="compositionally biased region" description="Basic and acidic residues" evidence="1">
    <location>
        <begin position="13"/>
        <end position="26"/>
    </location>
</feature>
<gene>
    <name evidence="3" type="ORF">HMPREF0682_0739</name>
</gene>
<dbReference type="PANTHER" id="PTHR22674:SF6">
    <property type="entry name" value="NTPASE KAP FAMILY P-LOOP DOMAIN-CONTAINING PROTEIN 1"/>
    <property type="match status" value="1"/>
</dbReference>
<dbReference type="Pfam" id="PF07693">
    <property type="entry name" value="KAP_NTPase"/>
    <property type="match status" value="1"/>
</dbReference>
<accession>U2S294</accession>
<sequence>MQKQDAASTERASGWHDDPIKGKAEDKLNRAPVAERLTDLITSNHSPESSIVYGLEGPWGCGKSSVIAMLTELLEDRKGWRVAFFTPWATAGTDGMISEFFASMLNAVPNSDTARREGFRKIFANCMMVARPVMPLIPKVGTALNSAVKVIEDSLEKSWKQCFDELSKELQKLGISILVVVDDIDRLQADELLDLLKVVRLLGRFPGVDYLLAYDEQSLIEILRSPDGSGLSQARARSFMEKIVQYPLSLPPLLTGQIIKILTTRLNELLSSGRLGAGLDDSRMGGIIGTTMPSQLRTPRAIERFLAQANEEIKLHDPREIDCVDLLLAAFLRVQFPDVLSRLQDWKERLTADDPPKEGKAAWNPLLESLEERDRQDALSTLEAIFPAVAGGGVMEGSSPRFANRLYFDRYLAQAIPDGDVPDADVRDALERAANGEQEDLTKLLHVADDDRSYNVLTKIDSWYPEISMMPYHDEPMGPATPALLRASMELLSACPDDTNPLLNKRFIMLRRWAIKLLLLLADKESPDDLREALTACQSLDKRIEIIKLIAGESERIRLESNFSDILESETEKLIPELLKNLRDRDGADTDVKMAYLLTHVRKHSPSTRDELVKGIRE</sequence>
<protein>
    <submittedName>
        <fullName evidence="3">KAP family P-loop domain protein</fullName>
    </submittedName>
</protein>
<evidence type="ECO:0000313" key="4">
    <source>
        <dbReference type="Proteomes" id="UP000017052"/>
    </source>
</evidence>
<keyword evidence="4" id="KW-1185">Reference proteome</keyword>
<dbReference type="EMBL" id="ACVN02000107">
    <property type="protein sequence ID" value="ERK59863.1"/>
    <property type="molecule type" value="Genomic_DNA"/>
</dbReference>
<dbReference type="AlphaFoldDB" id="U2S294"/>
<dbReference type="InterPro" id="IPR027417">
    <property type="entry name" value="P-loop_NTPase"/>
</dbReference>